<dbReference type="GO" id="GO:0007130">
    <property type="term" value="P:synaptonemal complex assembly"/>
    <property type="evidence" value="ECO:0007669"/>
    <property type="project" value="InterPro"/>
</dbReference>
<dbReference type="GeneID" id="116300044"/>
<dbReference type="Pfam" id="PF15162">
    <property type="entry name" value="SCRE"/>
    <property type="match status" value="1"/>
</dbReference>
<evidence type="ECO:0000313" key="2">
    <source>
        <dbReference type="RefSeq" id="XP_031564665.1"/>
    </source>
</evidence>
<dbReference type="GO" id="GO:0005694">
    <property type="term" value="C:chromosome"/>
    <property type="evidence" value="ECO:0007669"/>
    <property type="project" value="TreeGrafter"/>
</dbReference>
<dbReference type="Proteomes" id="UP000515163">
    <property type="component" value="Unplaced"/>
</dbReference>
<gene>
    <name evidence="2" type="primary">LOC116300044</name>
</gene>
<name>A0A6P8IES5_ACTTE</name>
<organism evidence="1 2">
    <name type="scientific">Actinia tenebrosa</name>
    <name type="common">Australian red waratah sea anemone</name>
    <dbReference type="NCBI Taxonomy" id="6105"/>
    <lineage>
        <taxon>Eukaryota</taxon>
        <taxon>Metazoa</taxon>
        <taxon>Cnidaria</taxon>
        <taxon>Anthozoa</taxon>
        <taxon>Hexacorallia</taxon>
        <taxon>Actiniaria</taxon>
        <taxon>Actiniidae</taxon>
        <taxon>Actinia</taxon>
    </lineage>
</organism>
<dbReference type="PANTHER" id="PTHR31408">
    <property type="entry name" value="HYPOTHETICAL PROTEIN LOC689986"/>
    <property type="match status" value="1"/>
</dbReference>
<proteinExistence type="predicted"/>
<dbReference type="RefSeq" id="XP_031564665.1">
    <property type="nucleotide sequence ID" value="XM_031708805.1"/>
</dbReference>
<dbReference type="GO" id="GO:0007131">
    <property type="term" value="P:reciprocal meiotic recombination"/>
    <property type="evidence" value="ECO:0007669"/>
    <property type="project" value="TreeGrafter"/>
</dbReference>
<sequence>MSKKPHVSAKPWPVIINVSLSNSEVRQILEKDHKVRVSDTTGEDTIIFPLSSVAFLLLELDRVMVGNGKGGESLDLQLIKRLERFHQIHRHCYVIVVSQMMASKQLESLVALQGRFLNLHMGFIPAHNPKEIIDCMISITKVTCKPLSQIIQDRLQNLQSSTLTESVVLHVLSNLGLTMHDILY</sequence>
<dbReference type="KEGG" id="aten:116300044"/>
<evidence type="ECO:0000313" key="1">
    <source>
        <dbReference type="Proteomes" id="UP000515163"/>
    </source>
</evidence>
<dbReference type="OrthoDB" id="6149480at2759"/>
<dbReference type="FunCoup" id="A0A6P8IES5">
    <property type="interactions" value="2"/>
</dbReference>
<dbReference type="InterPro" id="IPR027857">
    <property type="entry name" value="SCRE"/>
</dbReference>
<accession>A0A6P8IES5</accession>
<dbReference type="InParanoid" id="A0A6P8IES5"/>
<keyword evidence="1" id="KW-1185">Reference proteome</keyword>
<dbReference type="AlphaFoldDB" id="A0A6P8IES5"/>
<protein>
    <submittedName>
        <fullName evidence="2">Uncharacterized protein C1orf146-like</fullName>
    </submittedName>
</protein>
<reference evidence="2" key="1">
    <citation type="submission" date="2025-08" db="UniProtKB">
        <authorList>
            <consortium name="RefSeq"/>
        </authorList>
    </citation>
    <scope>IDENTIFICATION</scope>
    <source>
        <tissue evidence="2">Tentacle</tissue>
    </source>
</reference>
<dbReference type="PANTHER" id="PTHR31408:SF2">
    <property type="entry name" value="PROTEIN SPO16 HOMOLOG"/>
    <property type="match status" value="1"/>
</dbReference>